<evidence type="ECO:0000313" key="12">
    <source>
        <dbReference type="Proteomes" id="UP000238350"/>
    </source>
</evidence>
<dbReference type="Proteomes" id="UP000238350">
    <property type="component" value="Unassembled WGS sequence"/>
</dbReference>
<dbReference type="InterPro" id="IPR000086">
    <property type="entry name" value="NUDIX_hydrolase_dom"/>
</dbReference>
<dbReference type="OrthoDB" id="10249612at2759"/>
<dbReference type="GO" id="GO:0005829">
    <property type="term" value="C:cytosol"/>
    <property type="evidence" value="ECO:0007669"/>
    <property type="project" value="TreeGrafter"/>
</dbReference>
<comment type="cofactor">
    <cofactor evidence="1">
        <name>Mg(2+)</name>
        <dbReference type="ChEBI" id="CHEBI:18420"/>
    </cofactor>
</comment>
<gene>
    <name evidence="11" type="ORF">B9G98_03411</name>
</gene>
<evidence type="ECO:0000256" key="4">
    <source>
        <dbReference type="ARBA" id="ARBA00012381"/>
    </source>
</evidence>
<dbReference type="GO" id="GO:0005777">
    <property type="term" value="C:peroxisome"/>
    <property type="evidence" value="ECO:0007669"/>
    <property type="project" value="TreeGrafter"/>
</dbReference>
<proteinExistence type="inferred from homology"/>
<dbReference type="RefSeq" id="XP_024665736.1">
    <property type="nucleotide sequence ID" value="XM_024809968.1"/>
</dbReference>
<sequence length="381" mass="42143">MSGPLTAAYGPETKTLYSDSGINRLGFLRTETEFLQAALHHPTARFLALNGGLPLVADTSDSRQELHFVEYASIGELIGEPYKSFEELAKDLEEGKGTNYTTVQVVFLGLDETKPGFAYRGFNGAPLFAVDTTVRSYTSKPLAAKLEKFNESVATDTVSFRGVMFGVRLPRPSYGLFAEAAMIIDWNARNRFCGSCGKPTLSREAGFKRQCSPTTDNSCDTYQRLSNLCFPRTDSSIIVAVMSYDGERVLIGRSKRFPKKMYSCLAGFLEPGESLEDCVRREVFEESGVKVGRVFLHSSQPWPYPANIMIGCLAEVCDSSPESHEINLGHDPELEDAKWVPIKELRAVVHGKNDDADFFIPPSSAIAWTLLDAATKRLEKL</sequence>
<keyword evidence="8" id="KW-0520">NAD</keyword>
<dbReference type="InterPro" id="IPR015375">
    <property type="entry name" value="NADH_PPase-like_N"/>
</dbReference>
<comment type="similarity">
    <text evidence="3">Belongs to the Nudix hydrolase family. NudC subfamily.</text>
</comment>
<evidence type="ECO:0000256" key="5">
    <source>
        <dbReference type="ARBA" id="ARBA00022723"/>
    </source>
</evidence>
<accession>A0A2T0FLC4</accession>
<evidence type="ECO:0000256" key="3">
    <source>
        <dbReference type="ARBA" id="ARBA00009595"/>
    </source>
</evidence>
<dbReference type="InterPro" id="IPR015376">
    <property type="entry name" value="Znr_NADH_PPase"/>
</dbReference>
<organism evidence="11 12">
    <name type="scientific">Wickerhamiella sorbophila</name>
    <dbReference type="NCBI Taxonomy" id="45607"/>
    <lineage>
        <taxon>Eukaryota</taxon>
        <taxon>Fungi</taxon>
        <taxon>Dikarya</taxon>
        <taxon>Ascomycota</taxon>
        <taxon>Saccharomycotina</taxon>
        <taxon>Dipodascomycetes</taxon>
        <taxon>Dipodascales</taxon>
        <taxon>Trichomonascaceae</taxon>
        <taxon>Wickerhamiella</taxon>
    </lineage>
</organism>
<dbReference type="Pfam" id="PF00293">
    <property type="entry name" value="NUDIX"/>
    <property type="match status" value="1"/>
</dbReference>
<dbReference type="AlphaFoldDB" id="A0A2T0FLC4"/>
<dbReference type="EC" id="3.6.1.22" evidence="4"/>
<keyword evidence="7" id="KW-0460">Magnesium</keyword>
<evidence type="ECO:0000256" key="9">
    <source>
        <dbReference type="ARBA" id="ARBA00023679"/>
    </source>
</evidence>
<keyword evidence="5" id="KW-0479">Metal-binding</keyword>
<evidence type="ECO:0000259" key="10">
    <source>
        <dbReference type="PROSITE" id="PS51462"/>
    </source>
</evidence>
<dbReference type="GeneID" id="36517159"/>
<dbReference type="Pfam" id="PF09296">
    <property type="entry name" value="NUDIX-like"/>
    <property type="match status" value="1"/>
</dbReference>
<dbReference type="STRING" id="45607.A0A2T0FLC4"/>
<comment type="cofactor">
    <cofactor evidence="2">
        <name>Zn(2+)</name>
        <dbReference type="ChEBI" id="CHEBI:29105"/>
    </cofactor>
</comment>
<dbReference type="PROSITE" id="PS51462">
    <property type="entry name" value="NUDIX"/>
    <property type="match status" value="1"/>
</dbReference>
<evidence type="ECO:0000256" key="8">
    <source>
        <dbReference type="ARBA" id="ARBA00023027"/>
    </source>
</evidence>
<feature type="domain" description="Nudix hydrolase" evidence="10">
    <location>
        <begin position="231"/>
        <end position="361"/>
    </location>
</feature>
<dbReference type="InterPro" id="IPR020084">
    <property type="entry name" value="NUDIX_hydrolase_CS"/>
</dbReference>
<evidence type="ECO:0000256" key="2">
    <source>
        <dbReference type="ARBA" id="ARBA00001947"/>
    </source>
</evidence>
<dbReference type="GO" id="GO:0046872">
    <property type="term" value="F:metal ion binding"/>
    <property type="evidence" value="ECO:0007669"/>
    <property type="project" value="UniProtKB-KW"/>
</dbReference>
<dbReference type="Gene3D" id="3.90.79.10">
    <property type="entry name" value="Nucleoside Triphosphate Pyrophosphohydrolase"/>
    <property type="match status" value="1"/>
</dbReference>
<evidence type="ECO:0000256" key="6">
    <source>
        <dbReference type="ARBA" id="ARBA00022801"/>
    </source>
</evidence>
<dbReference type="Gene3D" id="3.90.79.20">
    <property type="match status" value="1"/>
</dbReference>
<dbReference type="Pfam" id="PF09297">
    <property type="entry name" value="Zn_ribbon_NUD"/>
    <property type="match status" value="1"/>
</dbReference>
<dbReference type="InterPro" id="IPR050241">
    <property type="entry name" value="NAD-cap_RNA_hydrolase_NudC"/>
</dbReference>
<evidence type="ECO:0000256" key="7">
    <source>
        <dbReference type="ARBA" id="ARBA00022842"/>
    </source>
</evidence>
<dbReference type="SUPFAM" id="SSF55811">
    <property type="entry name" value="Nudix"/>
    <property type="match status" value="1"/>
</dbReference>
<keyword evidence="12" id="KW-1185">Reference proteome</keyword>
<keyword evidence="6" id="KW-0378">Hydrolase</keyword>
<comment type="caution">
    <text evidence="11">The sequence shown here is derived from an EMBL/GenBank/DDBJ whole genome shotgun (WGS) entry which is preliminary data.</text>
</comment>
<dbReference type="InterPro" id="IPR049734">
    <property type="entry name" value="NudC-like_C"/>
</dbReference>
<dbReference type="PANTHER" id="PTHR42904">
    <property type="entry name" value="NUDIX HYDROLASE, NUDC SUBFAMILY"/>
    <property type="match status" value="1"/>
</dbReference>
<dbReference type="CDD" id="cd03429">
    <property type="entry name" value="NUDIX_NADH_pyrophosphatase_Nudt13"/>
    <property type="match status" value="1"/>
</dbReference>
<comment type="catalytic activity">
    <reaction evidence="9">
        <text>a 5'-end NAD(+)-phospho-ribonucleoside in mRNA + H2O = a 5'-end phospho-adenosine-phospho-ribonucleoside in mRNA + beta-nicotinamide D-ribonucleotide + 2 H(+)</text>
        <dbReference type="Rhea" id="RHEA:60876"/>
        <dbReference type="Rhea" id="RHEA-COMP:15698"/>
        <dbReference type="Rhea" id="RHEA-COMP:15719"/>
        <dbReference type="ChEBI" id="CHEBI:14649"/>
        <dbReference type="ChEBI" id="CHEBI:15377"/>
        <dbReference type="ChEBI" id="CHEBI:15378"/>
        <dbReference type="ChEBI" id="CHEBI:144029"/>
        <dbReference type="ChEBI" id="CHEBI:144051"/>
    </reaction>
    <physiologicalReaction direction="left-to-right" evidence="9">
        <dbReference type="Rhea" id="RHEA:60877"/>
    </physiologicalReaction>
</comment>
<dbReference type="InterPro" id="IPR015797">
    <property type="entry name" value="NUDIX_hydrolase-like_dom_sf"/>
</dbReference>
<name>A0A2T0FLC4_9ASCO</name>
<dbReference type="PANTHER" id="PTHR42904:SF6">
    <property type="entry name" value="NAD-CAPPED RNA HYDROLASE NUDT12"/>
    <property type="match status" value="1"/>
</dbReference>
<reference evidence="11 12" key="1">
    <citation type="submission" date="2017-04" db="EMBL/GenBank/DDBJ databases">
        <title>Genome sequencing of [Candida] sorbophila.</title>
        <authorList>
            <person name="Ahn J.O."/>
        </authorList>
    </citation>
    <scope>NUCLEOTIDE SEQUENCE [LARGE SCALE GENOMIC DNA]</scope>
    <source>
        <strain evidence="11 12">DS02</strain>
    </source>
</reference>
<evidence type="ECO:0000313" key="11">
    <source>
        <dbReference type="EMBL" id="PRT55791.1"/>
    </source>
</evidence>
<dbReference type="GO" id="GO:0019677">
    <property type="term" value="P:NAD+ catabolic process"/>
    <property type="evidence" value="ECO:0007669"/>
    <property type="project" value="TreeGrafter"/>
</dbReference>
<evidence type="ECO:0000256" key="1">
    <source>
        <dbReference type="ARBA" id="ARBA00001946"/>
    </source>
</evidence>
<dbReference type="PROSITE" id="PS00893">
    <property type="entry name" value="NUDIX_BOX"/>
    <property type="match status" value="1"/>
</dbReference>
<dbReference type="GO" id="GO:0035529">
    <property type="term" value="F:NADH pyrophosphatase activity"/>
    <property type="evidence" value="ECO:0007669"/>
    <property type="project" value="TreeGrafter"/>
</dbReference>
<protein>
    <recommendedName>
        <fullName evidence="4">NAD(+) diphosphatase</fullName>
        <ecNumber evidence="4">3.6.1.22</ecNumber>
    </recommendedName>
</protein>
<dbReference type="EMBL" id="NDIQ01000022">
    <property type="protein sequence ID" value="PRT55791.1"/>
    <property type="molecule type" value="Genomic_DNA"/>
</dbReference>
<dbReference type="GO" id="GO:0006742">
    <property type="term" value="P:NADP+ catabolic process"/>
    <property type="evidence" value="ECO:0007669"/>
    <property type="project" value="TreeGrafter"/>
</dbReference>